<dbReference type="PROSITE" id="PS50157">
    <property type="entry name" value="ZINC_FINGER_C2H2_2"/>
    <property type="match status" value="2"/>
</dbReference>
<feature type="region of interest" description="Disordered" evidence="5">
    <location>
        <begin position="23"/>
        <end position="58"/>
    </location>
</feature>
<evidence type="ECO:0000313" key="8">
    <source>
        <dbReference type="Proteomes" id="UP000070544"/>
    </source>
</evidence>
<dbReference type="PANTHER" id="PTHR23235">
    <property type="entry name" value="KRUEPPEL-LIKE TRANSCRIPTION FACTOR"/>
    <property type="match status" value="1"/>
</dbReference>
<keyword evidence="1" id="KW-0479">Metal-binding</keyword>
<dbReference type="Gene3D" id="3.30.160.60">
    <property type="entry name" value="Classic Zinc Finger"/>
    <property type="match status" value="2"/>
</dbReference>
<feature type="domain" description="C2H2-type" evidence="6">
    <location>
        <begin position="271"/>
        <end position="298"/>
    </location>
</feature>
<dbReference type="Pfam" id="PF00096">
    <property type="entry name" value="zf-C2H2"/>
    <property type="match status" value="1"/>
</dbReference>
<dbReference type="InterPro" id="IPR013087">
    <property type="entry name" value="Znf_C2H2_type"/>
</dbReference>
<dbReference type="InterPro" id="IPR036236">
    <property type="entry name" value="Znf_C2H2_sf"/>
</dbReference>
<gene>
    <name evidence="7" type="ORF">M427DRAFT_48859</name>
</gene>
<sequence length="326" mass="34791">MQVLPSIHSLGLLQAGLPPDRTLLSAPPALQPPPLHALTQPRGFSEPLPPQNPISYGQHYDDRVTQRWPEWPPMRAGAAESQIASGALWAGSGSHYTTDSPNLLPMFPHTHTPPSPPYSLTSPPPPSAAPSGSPHIPHRLPEALTRGSSPSASLSESSSSDDGRGALSAPSTPGSRSYPEFDVGPAPVMDASLSYSYGEHATPRVLDERGHVGRPRIQTGSGSDSPTRTGRRSRKRTEWHYECTWENCNQRFPTPAHLERHLRMHTGAKPYGCPVCGLWFSRKDNAKVHIRGHYQPKAHPAAVNAKIAHVGAGAGGGALVSTGGAV</sequence>
<dbReference type="AlphaFoldDB" id="A0A138ZZL5"/>
<proteinExistence type="predicted"/>
<dbReference type="Proteomes" id="UP000070544">
    <property type="component" value="Unassembled WGS sequence"/>
</dbReference>
<feature type="compositionally biased region" description="Polar residues" evidence="5">
    <location>
        <begin position="218"/>
        <end position="228"/>
    </location>
</feature>
<keyword evidence="8" id="KW-1185">Reference proteome</keyword>
<name>A0A138ZZL5_GONPJ</name>
<dbReference type="STRING" id="1344416.A0A138ZZL5"/>
<evidence type="ECO:0000256" key="5">
    <source>
        <dbReference type="SAM" id="MobiDB-lite"/>
    </source>
</evidence>
<evidence type="ECO:0000259" key="6">
    <source>
        <dbReference type="PROSITE" id="PS50157"/>
    </source>
</evidence>
<dbReference type="SMART" id="SM00355">
    <property type="entry name" value="ZnF_C2H2"/>
    <property type="match status" value="2"/>
</dbReference>
<feature type="domain" description="C2H2-type" evidence="6">
    <location>
        <begin position="241"/>
        <end position="270"/>
    </location>
</feature>
<dbReference type="GO" id="GO:0008270">
    <property type="term" value="F:zinc ion binding"/>
    <property type="evidence" value="ECO:0007669"/>
    <property type="project" value="UniProtKB-KW"/>
</dbReference>
<dbReference type="GO" id="GO:0000978">
    <property type="term" value="F:RNA polymerase II cis-regulatory region sequence-specific DNA binding"/>
    <property type="evidence" value="ECO:0007669"/>
    <property type="project" value="TreeGrafter"/>
</dbReference>
<accession>A0A138ZZL5</accession>
<feature type="compositionally biased region" description="Pro residues" evidence="5">
    <location>
        <begin position="111"/>
        <end position="128"/>
    </location>
</feature>
<dbReference type="GO" id="GO:0000981">
    <property type="term" value="F:DNA-binding transcription factor activity, RNA polymerase II-specific"/>
    <property type="evidence" value="ECO:0007669"/>
    <property type="project" value="TreeGrafter"/>
</dbReference>
<dbReference type="EMBL" id="KQ965842">
    <property type="protein sequence ID" value="KXS09952.1"/>
    <property type="molecule type" value="Genomic_DNA"/>
</dbReference>
<reference evidence="7 8" key="1">
    <citation type="journal article" date="2015" name="Genome Biol. Evol.">
        <title>Phylogenomic analyses indicate that early fungi evolved digesting cell walls of algal ancestors of land plants.</title>
        <authorList>
            <person name="Chang Y."/>
            <person name="Wang S."/>
            <person name="Sekimoto S."/>
            <person name="Aerts A.L."/>
            <person name="Choi C."/>
            <person name="Clum A."/>
            <person name="LaButti K.M."/>
            <person name="Lindquist E.A."/>
            <person name="Yee Ngan C."/>
            <person name="Ohm R.A."/>
            <person name="Salamov A.A."/>
            <person name="Grigoriev I.V."/>
            <person name="Spatafora J.W."/>
            <person name="Berbee M.L."/>
        </authorList>
    </citation>
    <scope>NUCLEOTIDE SEQUENCE [LARGE SCALE GENOMIC DNA]</scope>
    <source>
        <strain evidence="7 8">JEL478</strain>
    </source>
</reference>
<feature type="compositionally biased region" description="Low complexity" evidence="5">
    <location>
        <begin position="148"/>
        <end position="160"/>
    </location>
</feature>
<dbReference type="FunFam" id="3.30.160.60:FF:002343">
    <property type="entry name" value="Zinc finger protein 33A"/>
    <property type="match status" value="1"/>
</dbReference>
<evidence type="ECO:0000256" key="4">
    <source>
        <dbReference type="PROSITE-ProRule" id="PRU00042"/>
    </source>
</evidence>
<dbReference type="PANTHER" id="PTHR23235:SF120">
    <property type="entry name" value="KRUPPEL-LIKE FACTOR 15"/>
    <property type="match status" value="1"/>
</dbReference>
<evidence type="ECO:0000256" key="1">
    <source>
        <dbReference type="ARBA" id="ARBA00022723"/>
    </source>
</evidence>
<feature type="compositionally biased region" description="Basic and acidic residues" evidence="5">
    <location>
        <begin position="202"/>
        <end position="211"/>
    </location>
</feature>
<evidence type="ECO:0000313" key="7">
    <source>
        <dbReference type="EMBL" id="KXS09952.1"/>
    </source>
</evidence>
<keyword evidence="3" id="KW-0862">Zinc</keyword>
<feature type="region of interest" description="Disordered" evidence="5">
    <location>
        <begin position="100"/>
        <end position="183"/>
    </location>
</feature>
<dbReference type="PROSITE" id="PS00028">
    <property type="entry name" value="ZINC_FINGER_C2H2_1"/>
    <property type="match status" value="2"/>
</dbReference>
<dbReference type="OrthoDB" id="9947289at2759"/>
<evidence type="ECO:0000256" key="2">
    <source>
        <dbReference type="ARBA" id="ARBA00022771"/>
    </source>
</evidence>
<dbReference type="SUPFAM" id="SSF57667">
    <property type="entry name" value="beta-beta-alpha zinc fingers"/>
    <property type="match status" value="1"/>
</dbReference>
<organism evidence="7 8">
    <name type="scientific">Gonapodya prolifera (strain JEL478)</name>
    <name type="common">Monoblepharis prolifera</name>
    <dbReference type="NCBI Taxonomy" id="1344416"/>
    <lineage>
        <taxon>Eukaryota</taxon>
        <taxon>Fungi</taxon>
        <taxon>Fungi incertae sedis</taxon>
        <taxon>Chytridiomycota</taxon>
        <taxon>Chytridiomycota incertae sedis</taxon>
        <taxon>Monoblepharidomycetes</taxon>
        <taxon>Monoblepharidales</taxon>
        <taxon>Gonapodyaceae</taxon>
        <taxon>Gonapodya</taxon>
    </lineage>
</organism>
<evidence type="ECO:0000256" key="3">
    <source>
        <dbReference type="ARBA" id="ARBA00022833"/>
    </source>
</evidence>
<protein>
    <recommendedName>
        <fullName evidence="6">C2H2-type domain-containing protein</fullName>
    </recommendedName>
</protein>
<keyword evidence="2 4" id="KW-0863">Zinc-finger</keyword>
<feature type="region of interest" description="Disordered" evidence="5">
    <location>
        <begin position="202"/>
        <end position="236"/>
    </location>
</feature>